<sequence length="89" mass="10252">MIVHTADTVTVWSERGIPMRLVWRGIRYLVTDTPTPLRGAPDYLVEGITHPPEPIIGWRFQGTSTDGDSRIFDVRRTGRAEWQLVRVYD</sequence>
<evidence type="ECO:0000313" key="2">
    <source>
        <dbReference type="Proteomes" id="UP001501803"/>
    </source>
</evidence>
<dbReference type="RefSeq" id="WP_345068783.1">
    <property type="nucleotide sequence ID" value="NZ_BAABCN010000012.1"/>
</dbReference>
<comment type="caution">
    <text evidence="1">The sequence shown here is derived from an EMBL/GenBank/DDBJ whole genome shotgun (WGS) entry which is preliminary data.</text>
</comment>
<gene>
    <name evidence="1" type="ORF">GCM10022381_33520</name>
</gene>
<protein>
    <recommendedName>
        <fullName evidence="3">Nucleotidyltransferase</fullName>
    </recommendedName>
</protein>
<keyword evidence="2" id="KW-1185">Reference proteome</keyword>
<name>A0ABP7KZM1_9MICO</name>
<evidence type="ECO:0000313" key="1">
    <source>
        <dbReference type="EMBL" id="GAA3889000.1"/>
    </source>
</evidence>
<evidence type="ECO:0008006" key="3">
    <source>
        <dbReference type="Google" id="ProtNLM"/>
    </source>
</evidence>
<accession>A0ABP7KZM1</accession>
<organism evidence="1 2">
    <name type="scientific">Leifsonia kafniensis</name>
    <dbReference type="NCBI Taxonomy" id="475957"/>
    <lineage>
        <taxon>Bacteria</taxon>
        <taxon>Bacillati</taxon>
        <taxon>Actinomycetota</taxon>
        <taxon>Actinomycetes</taxon>
        <taxon>Micrococcales</taxon>
        <taxon>Microbacteriaceae</taxon>
        <taxon>Leifsonia</taxon>
    </lineage>
</organism>
<dbReference type="Proteomes" id="UP001501803">
    <property type="component" value="Unassembled WGS sequence"/>
</dbReference>
<dbReference type="EMBL" id="BAABCN010000012">
    <property type="protein sequence ID" value="GAA3889000.1"/>
    <property type="molecule type" value="Genomic_DNA"/>
</dbReference>
<reference evidence="2" key="1">
    <citation type="journal article" date="2019" name="Int. J. Syst. Evol. Microbiol.">
        <title>The Global Catalogue of Microorganisms (GCM) 10K type strain sequencing project: providing services to taxonomists for standard genome sequencing and annotation.</title>
        <authorList>
            <consortium name="The Broad Institute Genomics Platform"/>
            <consortium name="The Broad Institute Genome Sequencing Center for Infectious Disease"/>
            <person name="Wu L."/>
            <person name="Ma J."/>
        </authorList>
    </citation>
    <scope>NUCLEOTIDE SEQUENCE [LARGE SCALE GENOMIC DNA]</scope>
    <source>
        <strain evidence="2">JCM 17021</strain>
    </source>
</reference>
<proteinExistence type="predicted"/>